<proteinExistence type="predicted"/>
<evidence type="ECO:0000313" key="1">
    <source>
        <dbReference type="EMBL" id="RZT01237.1"/>
    </source>
</evidence>
<keyword evidence="2" id="KW-1185">Reference proteome</keyword>
<accession>A0A4Q7PLM0</accession>
<keyword evidence="1" id="KW-0808">Transferase</keyword>
<dbReference type="RefSeq" id="WP_130434938.1">
    <property type="nucleotide sequence ID" value="NZ_SGXF01000002.1"/>
</dbReference>
<reference evidence="1 2" key="1">
    <citation type="submission" date="2019-02" db="EMBL/GenBank/DDBJ databases">
        <title>Genomic Encyclopedia of Type Strains, Phase IV (KMG-IV): sequencing the most valuable type-strain genomes for metagenomic binning, comparative biology and taxonomic classification.</title>
        <authorList>
            <person name="Goeker M."/>
        </authorList>
    </citation>
    <scope>NUCLEOTIDE SEQUENCE [LARGE SCALE GENOMIC DNA]</scope>
    <source>
        <strain evidence="1 2">DSM 29486</strain>
    </source>
</reference>
<dbReference type="Proteomes" id="UP000292927">
    <property type="component" value="Unassembled WGS sequence"/>
</dbReference>
<keyword evidence="1" id="KW-0418">Kinase</keyword>
<dbReference type="SUPFAM" id="SSF52540">
    <property type="entry name" value="P-loop containing nucleoside triphosphate hydrolases"/>
    <property type="match status" value="1"/>
</dbReference>
<dbReference type="GO" id="GO:0016301">
    <property type="term" value="F:kinase activity"/>
    <property type="evidence" value="ECO:0007669"/>
    <property type="project" value="UniProtKB-KW"/>
</dbReference>
<name>A0A4Q7PLM0_9FIRM</name>
<gene>
    <name evidence="1" type="ORF">EV209_1681</name>
</gene>
<organism evidence="1 2">
    <name type="scientific">Cuneatibacter caecimuris</name>
    <dbReference type="NCBI Taxonomy" id="1796618"/>
    <lineage>
        <taxon>Bacteria</taxon>
        <taxon>Bacillati</taxon>
        <taxon>Bacillota</taxon>
        <taxon>Clostridia</taxon>
        <taxon>Lachnospirales</taxon>
        <taxon>Lachnospiraceae</taxon>
        <taxon>Cuneatibacter</taxon>
    </lineage>
</organism>
<dbReference type="OrthoDB" id="1648091at2"/>
<protein>
    <submittedName>
        <fullName evidence="1">Putative kinase</fullName>
    </submittedName>
</protein>
<sequence length="191" mass="21669">MNKKIIIINGYLASGKSTFALHLSKAIHVPCFIKDTFKIALCQSISVADRNESSRFSAVTFDAMMYAAERMMEAGYPVIIEGNFMPAGVKKTDESMRIRQLISRYGYLSLTFKFTGNTEVLYKRFMEREKSPDRGQVNTLGFEPSLKDFSSWCHNLDGFDAGGKIIEVDTTDFAAVDYEMYFRLADQFIHA</sequence>
<dbReference type="Pfam" id="PF13671">
    <property type="entry name" value="AAA_33"/>
    <property type="match status" value="1"/>
</dbReference>
<dbReference type="EMBL" id="SGXF01000002">
    <property type="protein sequence ID" value="RZT01237.1"/>
    <property type="molecule type" value="Genomic_DNA"/>
</dbReference>
<dbReference type="AlphaFoldDB" id="A0A4Q7PLM0"/>
<dbReference type="Gene3D" id="3.40.50.300">
    <property type="entry name" value="P-loop containing nucleotide triphosphate hydrolases"/>
    <property type="match status" value="1"/>
</dbReference>
<evidence type="ECO:0000313" key="2">
    <source>
        <dbReference type="Proteomes" id="UP000292927"/>
    </source>
</evidence>
<dbReference type="InterPro" id="IPR027417">
    <property type="entry name" value="P-loop_NTPase"/>
</dbReference>
<comment type="caution">
    <text evidence="1">The sequence shown here is derived from an EMBL/GenBank/DDBJ whole genome shotgun (WGS) entry which is preliminary data.</text>
</comment>